<feature type="transmembrane region" description="Helical" evidence="6">
    <location>
        <begin position="64"/>
        <end position="83"/>
    </location>
</feature>
<feature type="transmembrane region" description="Helical" evidence="6">
    <location>
        <begin position="119"/>
        <end position="137"/>
    </location>
</feature>
<feature type="transmembrane region" description="Helical" evidence="6">
    <location>
        <begin position="186"/>
        <end position="206"/>
    </location>
</feature>
<dbReference type="CDD" id="cd16380">
    <property type="entry name" value="YitT_C"/>
    <property type="match status" value="1"/>
</dbReference>
<evidence type="ECO:0000256" key="3">
    <source>
        <dbReference type="ARBA" id="ARBA00022692"/>
    </source>
</evidence>
<keyword evidence="5 6" id="KW-0472">Membrane</keyword>
<dbReference type="PANTHER" id="PTHR33545:SF9">
    <property type="entry name" value="UPF0750 MEMBRANE PROTEIN YITE"/>
    <property type="match status" value="1"/>
</dbReference>
<dbReference type="InterPro" id="IPR003740">
    <property type="entry name" value="YitT"/>
</dbReference>
<keyword evidence="2" id="KW-1003">Cell membrane</keyword>
<evidence type="ECO:0000313" key="8">
    <source>
        <dbReference type="EMBL" id="GGH88881.1"/>
    </source>
</evidence>
<dbReference type="RefSeq" id="WP_188499372.1">
    <property type="nucleotide sequence ID" value="NZ_BMFV01000059.1"/>
</dbReference>
<evidence type="ECO:0000259" key="7">
    <source>
        <dbReference type="Pfam" id="PF10035"/>
    </source>
</evidence>
<organism evidence="8 9">
    <name type="scientific">Pullulanibacillus pueri</name>
    <dbReference type="NCBI Taxonomy" id="1437324"/>
    <lineage>
        <taxon>Bacteria</taxon>
        <taxon>Bacillati</taxon>
        <taxon>Bacillota</taxon>
        <taxon>Bacilli</taxon>
        <taxon>Bacillales</taxon>
        <taxon>Sporolactobacillaceae</taxon>
        <taxon>Pullulanibacillus</taxon>
    </lineage>
</organism>
<accession>A0A8J3A0R4</accession>
<dbReference type="InterPro" id="IPR051461">
    <property type="entry name" value="UPF0750_membrane"/>
</dbReference>
<dbReference type="InterPro" id="IPR019264">
    <property type="entry name" value="DUF2179"/>
</dbReference>
<sequence>MKRRQRVTDNKPMRLIIDYVYVLIGSALVAISFNLFLLPNKVASGGVSGISTILHWTIGIQPSYVQWALNIPLFIIGILLLGSSFGYFQYALKTLIGTVFLPFVVFLTSDWQAATMNPLLGGLFGGIGVGLGLGIVFRGNASTGGTDLVAQIVHKYTGISLGACVAIIDGLIVVSSAFALSLESALYALIGMYLTGKVIDVVQMGFSNSKMALIISNEQEILRQKILNEIDRGVTRLDARGGFTEDHRPILLCVVSQNEITKLKQMVKLIDPTAFVIVSNATEVLGEGFKNHR</sequence>
<dbReference type="GO" id="GO:0005886">
    <property type="term" value="C:plasma membrane"/>
    <property type="evidence" value="ECO:0007669"/>
    <property type="project" value="UniProtKB-SubCell"/>
</dbReference>
<feature type="transmembrane region" description="Helical" evidence="6">
    <location>
        <begin position="158"/>
        <end position="180"/>
    </location>
</feature>
<name>A0A8J3A0R4_9BACL</name>
<gene>
    <name evidence="8" type="primary">yvjA</name>
    <name evidence="8" type="ORF">GCM10007096_42220</name>
</gene>
<evidence type="ECO:0000256" key="6">
    <source>
        <dbReference type="SAM" id="Phobius"/>
    </source>
</evidence>
<reference evidence="8" key="1">
    <citation type="journal article" date="2014" name="Int. J. Syst. Evol. Microbiol.">
        <title>Complete genome sequence of Corynebacterium casei LMG S-19264T (=DSM 44701T), isolated from a smear-ripened cheese.</title>
        <authorList>
            <consortium name="US DOE Joint Genome Institute (JGI-PGF)"/>
            <person name="Walter F."/>
            <person name="Albersmeier A."/>
            <person name="Kalinowski J."/>
            <person name="Ruckert C."/>
        </authorList>
    </citation>
    <scope>NUCLEOTIDE SEQUENCE</scope>
    <source>
        <strain evidence="8">CGMCC 1.12777</strain>
    </source>
</reference>
<dbReference type="Pfam" id="PF02588">
    <property type="entry name" value="YitT_membrane"/>
    <property type="match status" value="1"/>
</dbReference>
<feature type="transmembrane region" description="Helical" evidence="6">
    <location>
        <begin position="20"/>
        <end position="38"/>
    </location>
</feature>
<keyword evidence="3 6" id="KW-0812">Transmembrane</keyword>
<evidence type="ECO:0000313" key="9">
    <source>
        <dbReference type="Proteomes" id="UP000656813"/>
    </source>
</evidence>
<dbReference type="PANTHER" id="PTHR33545">
    <property type="entry name" value="UPF0750 MEMBRANE PROTEIN YITT-RELATED"/>
    <property type="match status" value="1"/>
</dbReference>
<keyword evidence="9" id="KW-1185">Reference proteome</keyword>
<dbReference type="Proteomes" id="UP000656813">
    <property type="component" value="Unassembled WGS sequence"/>
</dbReference>
<comment type="caution">
    <text evidence="8">The sequence shown here is derived from an EMBL/GenBank/DDBJ whole genome shotgun (WGS) entry which is preliminary data.</text>
</comment>
<dbReference type="AlphaFoldDB" id="A0A8J3A0R4"/>
<protein>
    <submittedName>
        <fullName evidence="8">UPF0750 membrane protein YvjA</fullName>
    </submittedName>
</protein>
<evidence type="ECO:0000256" key="5">
    <source>
        <dbReference type="ARBA" id="ARBA00023136"/>
    </source>
</evidence>
<reference evidence="8" key="2">
    <citation type="submission" date="2020-09" db="EMBL/GenBank/DDBJ databases">
        <authorList>
            <person name="Sun Q."/>
            <person name="Zhou Y."/>
        </authorList>
    </citation>
    <scope>NUCLEOTIDE SEQUENCE</scope>
    <source>
        <strain evidence="8">CGMCC 1.12777</strain>
    </source>
</reference>
<keyword evidence="4 6" id="KW-1133">Transmembrane helix</keyword>
<evidence type="ECO:0000256" key="2">
    <source>
        <dbReference type="ARBA" id="ARBA00022475"/>
    </source>
</evidence>
<evidence type="ECO:0000256" key="1">
    <source>
        <dbReference type="ARBA" id="ARBA00004651"/>
    </source>
</evidence>
<evidence type="ECO:0000256" key="4">
    <source>
        <dbReference type="ARBA" id="ARBA00022989"/>
    </source>
</evidence>
<proteinExistence type="predicted"/>
<dbReference type="Pfam" id="PF10035">
    <property type="entry name" value="DUF2179"/>
    <property type="match status" value="1"/>
</dbReference>
<feature type="domain" description="DUF2179" evidence="7">
    <location>
        <begin position="232"/>
        <end position="286"/>
    </location>
</feature>
<comment type="subcellular location">
    <subcellularLocation>
        <location evidence="1">Cell membrane</location>
        <topology evidence="1">Multi-pass membrane protein</topology>
    </subcellularLocation>
</comment>
<feature type="transmembrane region" description="Helical" evidence="6">
    <location>
        <begin position="90"/>
        <end position="107"/>
    </location>
</feature>
<dbReference type="InterPro" id="IPR015867">
    <property type="entry name" value="N-reg_PII/ATP_PRibTrfase_C"/>
</dbReference>
<dbReference type="EMBL" id="BMFV01000059">
    <property type="protein sequence ID" value="GGH88881.1"/>
    <property type="molecule type" value="Genomic_DNA"/>
</dbReference>
<dbReference type="Gene3D" id="3.30.70.120">
    <property type="match status" value="1"/>
</dbReference>
<dbReference type="PIRSF" id="PIRSF006483">
    <property type="entry name" value="Membrane_protein_YitT"/>
    <property type="match status" value="1"/>
</dbReference>